<proteinExistence type="predicted"/>
<keyword evidence="4" id="KW-1185">Reference proteome</keyword>
<evidence type="ECO:0000313" key="4">
    <source>
        <dbReference type="Proteomes" id="UP001632038"/>
    </source>
</evidence>
<gene>
    <name evidence="3" type="ORF">CASFOL_009920</name>
</gene>
<name>A0ABD3DV44_9LAMI</name>
<dbReference type="InterPro" id="IPR059080">
    <property type="entry name" value="WHD_PTC1"/>
</dbReference>
<evidence type="ECO:0000313" key="3">
    <source>
        <dbReference type="EMBL" id="KAL3644740.1"/>
    </source>
</evidence>
<reference evidence="4" key="1">
    <citation type="journal article" date="2024" name="IScience">
        <title>Strigolactones Initiate the Formation of Haustorium-like Structures in Castilleja.</title>
        <authorList>
            <person name="Buerger M."/>
            <person name="Peterson D."/>
            <person name="Chory J."/>
        </authorList>
    </citation>
    <scope>NUCLEOTIDE SEQUENCE [LARGE SCALE GENOMIC DNA]</scope>
</reference>
<dbReference type="PANTHER" id="PTHR46201">
    <property type="entry name" value="PHD FINGER PROTEIN MALE MEIOCYTE DEATH 1-RELATED"/>
    <property type="match status" value="1"/>
</dbReference>
<organism evidence="3 4">
    <name type="scientific">Castilleja foliolosa</name>
    <dbReference type="NCBI Taxonomy" id="1961234"/>
    <lineage>
        <taxon>Eukaryota</taxon>
        <taxon>Viridiplantae</taxon>
        <taxon>Streptophyta</taxon>
        <taxon>Embryophyta</taxon>
        <taxon>Tracheophyta</taxon>
        <taxon>Spermatophyta</taxon>
        <taxon>Magnoliopsida</taxon>
        <taxon>eudicotyledons</taxon>
        <taxon>Gunneridae</taxon>
        <taxon>Pentapetalae</taxon>
        <taxon>asterids</taxon>
        <taxon>lamiids</taxon>
        <taxon>Lamiales</taxon>
        <taxon>Orobanchaceae</taxon>
        <taxon>Pedicularideae</taxon>
        <taxon>Castillejinae</taxon>
        <taxon>Castilleja</taxon>
    </lineage>
</organism>
<feature type="domain" description="PTC1-like winged helix-turn-helix" evidence="2">
    <location>
        <begin position="314"/>
        <end position="390"/>
    </location>
</feature>
<dbReference type="AlphaFoldDB" id="A0ABD3DV44"/>
<evidence type="ECO:0000259" key="2">
    <source>
        <dbReference type="Pfam" id="PF25874"/>
    </source>
</evidence>
<dbReference type="InterPro" id="IPR057765">
    <property type="entry name" value="MS1-like_ubiquitin"/>
</dbReference>
<protein>
    <submittedName>
        <fullName evidence="3">Uncharacterized protein</fullName>
    </submittedName>
</protein>
<dbReference type="Pfam" id="PF25874">
    <property type="entry name" value="WHD_plant_repro"/>
    <property type="match status" value="1"/>
</dbReference>
<feature type="domain" description="PHD finger protein MALE STERILITY 1-like ubiquitin-like" evidence="1">
    <location>
        <begin position="446"/>
        <end position="536"/>
    </location>
</feature>
<dbReference type="PANTHER" id="PTHR46201:SF8">
    <property type="entry name" value="CHROMATIN REGULATOR PHD FAMILY"/>
    <property type="match status" value="1"/>
</dbReference>
<dbReference type="EMBL" id="JAVIJP010000013">
    <property type="protein sequence ID" value="KAL3644740.1"/>
    <property type="molecule type" value="Genomic_DNA"/>
</dbReference>
<evidence type="ECO:0000259" key="1">
    <source>
        <dbReference type="Pfam" id="PF25565"/>
    </source>
</evidence>
<accession>A0ABD3DV44</accession>
<sequence length="554" mass="62912">MASIVLHGPSSNKRKNRINSARLFDFGNSAISGSENRFMSGAFRDNIRIFLQKFGEIEDYTICNMTVWCTALASDNGVVLPLYVMEETVENSLDPFCEHCDLSGWGHHFVCKRRYRFIIPVKQNRNMPLDEDFAEIHSNNLHGLIHCNGYGHLISISSSKTNTKLSAPDDIMELWDRLCSVLNVRSISAHNITRKEAIDRNLIHGAAYGKSWLEKWGYKSSTGRKYNSAIRFLGLLRLDKLIIDLKKKKKKNTDRVREMIDLYRKSSENPLVTVGDLLKIMLTLKPRARDEIGDGGSPMGFKTFVHSMSTQDCRWSAKRLEFVLLVIVNLLKQHNTNSMSRQDLRDEARKSIGDTGLIDFVLKCIKSFAIDNLIIRRAVNPFTRLAEFTVLEASRSGSVIRPGPSFARDDLQFLCEDVLGGYVEHRIVLSSNVFLKNWPMVTKLDRAVKLVCKVLPSFEEMETELTRRLSPGEVVVVNPWITIADLKKVAQCALRDTYCVMDEIEVIQIGGLRMIDEDKVVSALEPGSQVWVRGQGLDLETRLRYEDGGEKMKA</sequence>
<dbReference type="Proteomes" id="UP001632038">
    <property type="component" value="Unassembled WGS sequence"/>
</dbReference>
<comment type="caution">
    <text evidence="3">The sequence shown here is derived from an EMBL/GenBank/DDBJ whole genome shotgun (WGS) entry which is preliminary data.</text>
</comment>
<dbReference type="Pfam" id="PF25565">
    <property type="entry name" value="Ubiquitin_At1g33420"/>
    <property type="match status" value="1"/>
</dbReference>